<sequence>MKKLKIINLIFVITANLFRLVVAQNTGGCFLDGVTNSQWISYYTNDAVFDTERTLFKSFTFTNVTGVRVASTSSVYAAASLNDSHLLITPTSLFEQFEENEPSSSETPLLIIILLFTCTGGSSQLTFRQPITDINNHDPIFSSSAYTYSLPMPFPSGITVSGVFGDSITATDIDITNVAVDFTIQPEGDFIIQYGGATDSTNKRHTALLRTATSLRLTSTTSYTLIVTDRGSIPGTRSTNATLTIHVDEENSISPSPMFSSSYYTAVYTKVSDSNDYITLNTDIILSDGDYENTTFVIQGDYSNYFSCNPESDKLNLVLSGNIPDDILTTNSYILVPIQASRATADYVGTTVVVVDLSNIIEPGVSSPVFASSYYLVTYTVNEDGSDSISGETSITLNDNDYQNTNFSLAGEYRTFFELDYSNNQINLILLGDLPEDVLYNTEFALLTVTATRNGAEANGNTVIVITLPGEQCTIESTTAYPTTLTTEVVTVTECPTPVTCPPCDEYTTLTSDIPTSNGPIDTTPYTTPFTPTEQPITCPPCTTVSDVVSTTTDYTVPTIVTDSTTQNPITTECPTVTTECPTVTTECPTVTTECPTVTTECPTVTTECPTITTEYPTVATEYPTVTTEYPIVTTGSPIVTTECPPSTCDCPTTPTFTSNTPVTYTTYTYTEAPTTQPSTAIINFDNSYYTFGLQPLHAIGVIGSVSATSSMDESIIYSIAASNGSTLPSQLTINEQTGELVTSDYITSGSYYLVATATGYTSGSTDNAFVFAV</sequence>
<accession>A0A7F5R405</accession>
<evidence type="ECO:0000256" key="2">
    <source>
        <dbReference type="SAM" id="SignalP"/>
    </source>
</evidence>
<dbReference type="InParanoid" id="A0A7F5R405"/>
<keyword evidence="2" id="KW-0732">Signal</keyword>
<dbReference type="InterPro" id="IPR015919">
    <property type="entry name" value="Cadherin-like_sf"/>
</dbReference>
<evidence type="ECO:0000259" key="3">
    <source>
        <dbReference type="PROSITE" id="PS50268"/>
    </source>
</evidence>
<dbReference type="KEGG" id="apln:108732506"/>
<feature type="signal peptide" evidence="2">
    <location>
        <begin position="1"/>
        <end position="23"/>
    </location>
</feature>
<evidence type="ECO:0000313" key="5">
    <source>
        <dbReference type="RefSeq" id="XP_025830133.1"/>
    </source>
</evidence>
<dbReference type="GeneID" id="108732506"/>
<evidence type="ECO:0000256" key="1">
    <source>
        <dbReference type="PROSITE-ProRule" id="PRU00043"/>
    </source>
</evidence>
<evidence type="ECO:0000313" key="4">
    <source>
        <dbReference type="Proteomes" id="UP000192223"/>
    </source>
</evidence>
<keyword evidence="4" id="KW-1185">Reference proteome</keyword>
<gene>
    <name evidence="5" type="primary">LOC108732506</name>
</gene>
<organism evidence="4 5">
    <name type="scientific">Agrilus planipennis</name>
    <name type="common">Emerald ash borer</name>
    <name type="synonym">Agrilus marcopoli</name>
    <dbReference type="NCBI Taxonomy" id="224129"/>
    <lineage>
        <taxon>Eukaryota</taxon>
        <taxon>Metazoa</taxon>
        <taxon>Ecdysozoa</taxon>
        <taxon>Arthropoda</taxon>
        <taxon>Hexapoda</taxon>
        <taxon>Insecta</taxon>
        <taxon>Pterygota</taxon>
        <taxon>Neoptera</taxon>
        <taxon>Endopterygota</taxon>
        <taxon>Coleoptera</taxon>
        <taxon>Polyphaga</taxon>
        <taxon>Elateriformia</taxon>
        <taxon>Buprestoidea</taxon>
        <taxon>Buprestidae</taxon>
        <taxon>Agrilinae</taxon>
        <taxon>Agrilus</taxon>
    </lineage>
</organism>
<dbReference type="CDD" id="cd11304">
    <property type="entry name" value="Cadherin_repeat"/>
    <property type="match status" value="2"/>
</dbReference>
<proteinExistence type="predicted"/>
<dbReference type="AlphaFoldDB" id="A0A7F5R405"/>
<dbReference type="Proteomes" id="UP000192223">
    <property type="component" value="Unplaced"/>
</dbReference>
<dbReference type="SUPFAM" id="SSF49313">
    <property type="entry name" value="Cadherin-like"/>
    <property type="match status" value="1"/>
</dbReference>
<dbReference type="Gene3D" id="2.60.40.60">
    <property type="entry name" value="Cadherins"/>
    <property type="match status" value="1"/>
</dbReference>
<feature type="chain" id="PRO_5028841659" evidence="2">
    <location>
        <begin position="24"/>
        <end position="774"/>
    </location>
</feature>
<keyword evidence="1" id="KW-0106">Calcium</keyword>
<dbReference type="GO" id="GO:0005509">
    <property type="term" value="F:calcium ion binding"/>
    <property type="evidence" value="ECO:0007669"/>
    <property type="project" value="UniProtKB-UniRule"/>
</dbReference>
<reference evidence="5" key="1">
    <citation type="submission" date="2025-08" db="UniProtKB">
        <authorList>
            <consortium name="RefSeq"/>
        </authorList>
    </citation>
    <scope>IDENTIFICATION</scope>
    <source>
        <tissue evidence="5">Entire body</tissue>
    </source>
</reference>
<dbReference type="RefSeq" id="XP_025830133.1">
    <property type="nucleotide sequence ID" value="XM_025974348.1"/>
</dbReference>
<dbReference type="PROSITE" id="PS50268">
    <property type="entry name" value="CADHERIN_2"/>
    <property type="match status" value="1"/>
</dbReference>
<dbReference type="OrthoDB" id="6606209at2759"/>
<protein>
    <submittedName>
        <fullName evidence="5">Uncharacterized threonine-rich GPI-anchored glycoprotein PJ4664.02-like</fullName>
    </submittedName>
</protein>
<dbReference type="GO" id="GO:0016020">
    <property type="term" value="C:membrane"/>
    <property type="evidence" value="ECO:0007669"/>
    <property type="project" value="InterPro"/>
</dbReference>
<dbReference type="GO" id="GO:0007156">
    <property type="term" value="P:homophilic cell adhesion via plasma membrane adhesion molecules"/>
    <property type="evidence" value="ECO:0007669"/>
    <property type="project" value="InterPro"/>
</dbReference>
<name>A0A7F5R405_AGRPL</name>
<dbReference type="InterPro" id="IPR002126">
    <property type="entry name" value="Cadherin-like_dom"/>
</dbReference>
<feature type="domain" description="Cadherin" evidence="3">
    <location>
        <begin position="142"/>
        <end position="259"/>
    </location>
</feature>